<keyword evidence="1" id="KW-1133">Transmembrane helix</keyword>
<dbReference type="PANTHER" id="PTHR44444:SF1">
    <property type="entry name" value="PROTEIN SEL-1 HOMOLOG 3"/>
    <property type="match status" value="1"/>
</dbReference>
<keyword evidence="3" id="KW-1185">Reference proteome</keyword>
<dbReference type="AlphaFoldDB" id="A0A5C6MVM5"/>
<dbReference type="Proteomes" id="UP000324091">
    <property type="component" value="Chromosome 7"/>
</dbReference>
<feature type="transmembrane region" description="Helical" evidence="1">
    <location>
        <begin position="1061"/>
        <end position="1081"/>
    </location>
</feature>
<name>A0A5C6MVM5_9TELE</name>
<sequence length="1082" mass="122439">GLCVSQQTVSSAWARTGESTPDNYIGFQSVPDRVADGSLVRLRYRCSRPCRLRLEVVVPTLRKTDLVVFRRKWACSIARVYRVQQVRLRWPLPIFHQNNFIRRSILDARSVTFRAWLDHRNESGTYHKSLWRICRVLQLKSLARHPAQRSSVCLSWPAQLKWNMTRNTILPCAHESGMVDMLKFPLASSGENFGVVRRFQPFIDRNLERARVRAVTRPSVALSVWIYLLEWCHQKLCGIIHHLDRNDSYESVLMQLTDAGDVIIQARLARGEDEAFRTSLHLPLRKWIRLDCYIQDSKVLLDATWDGDIHRYVYMFQDSVRYDDTDGYFVIGGSRFVPGIHGYFGPTKYYRFGIKEVRNPLPNLHKLDGTHQECQEMEQLTAAFLGAVTESVRQSRMDEGVCVTQFLKLWTQFGKNVSPQPWTWEQQLQYRTLFNVLQTQQEEIKAGTLTKKQLRHILFEEAVDAIFTADQAENKISSRSRALLQASSCFGNHQASLLLATIHLSGLRQEVDQEQGHVYSLIGAAGDDRFALMHAGYKHTQGIDGFPKDLAMAYSYYSNAGAQSSADSFRVHEKTQHNLEHIYLSEEGLTSLDVVNNDVFEYLKFQAERGDIESQKHLATMMYWGRHGVSKDPVGALRWFEKSALQMKDASAVYDYSILLMKGLGVKRNYTRGLRLMEKAAAMGSINALNGLGWYHGIIRKDHENAVKYFERAALNGSSDAMFNLGIYHASGKNPNSPFRNETAAFQQFLNASRLGHVGASVEVAWYLSTGNLEGVSQDVERAVILLKRVCELNGHLGFMIKEALNAYLQGSWQRALVKYALAAESGLNLAQINAAHLCEEAHVSQDCGWRYHNHSILNYDPHPSALLKMGDYYRDLSSRTGVDSLSLLGQAILMYSRAAAAGSPQGLYNVVDLVERGHVLPGSARSWFNVSRLDNQDVVVEKILKRCVQTEDEELITPCSVALLRVQMRKALRRMTQKSAQLVLAYAALLSVGVISVTIPLQNCLERAVRRRARASSVREGGSDLNREQDGVTGGGHGTLRARWVSILNREQRLQQIGDVAVTLSGVCLCAFWTTLLYHLL</sequence>
<dbReference type="InterPro" id="IPR042756">
    <property type="entry name" value="Sel-1L3"/>
</dbReference>
<accession>A0A5C6MVM5</accession>
<dbReference type="InterPro" id="IPR011990">
    <property type="entry name" value="TPR-like_helical_dom_sf"/>
</dbReference>
<keyword evidence="1" id="KW-0472">Membrane</keyword>
<dbReference type="Gene3D" id="1.25.40.10">
    <property type="entry name" value="Tetratricopeptide repeat domain"/>
    <property type="match status" value="3"/>
</dbReference>
<dbReference type="SMART" id="SM00671">
    <property type="entry name" value="SEL1"/>
    <property type="match status" value="7"/>
</dbReference>
<proteinExistence type="predicted"/>
<dbReference type="PANTHER" id="PTHR44444">
    <property type="entry name" value="PROTEIN SEL-1 HOMOLOG 3"/>
    <property type="match status" value="1"/>
</dbReference>
<protein>
    <submittedName>
        <fullName evidence="2">Protein sel-1-like protein 3</fullName>
    </submittedName>
</protein>
<dbReference type="SUPFAM" id="SSF81901">
    <property type="entry name" value="HCP-like"/>
    <property type="match status" value="2"/>
</dbReference>
<gene>
    <name evidence="2" type="ORF">D4764_07G0002690</name>
</gene>
<reference evidence="2 3" key="1">
    <citation type="submission" date="2019-04" db="EMBL/GenBank/DDBJ databases">
        <title>Chromosome genome assembly for Takifugu flavidus.</title>
        <authorList>
            <person name="Xiao S."/>
        </authorList>
    </citation>
    <scope>NUCLEOTIDE SEQUENCE [LARGE SCALE GENOMIC DNA]</scope>
    <source>
        <strain evidence="2">HTHZ2018</strain>
        <tissue evidence="2">Muscle</tissue>
    </source>
</reference>
<comment type="caution">
    <text evidence="2">The sequence shown here is derived from an EMBL/GenBank/DDBJ whole genome shotgun (WGS) entry which is preliminary data.</text>
</comment>
<dbReference type="Pfam" id="PF08238">
    <property type="entry name" value="Sel1"/>
    <property type="match status" value="6"/>
</dbReference>
<feature type="transmembrane region" description="Helical" evidence="1">
    <location>
        <begin position="984"/>
        <end position="1006"/>
    </location>
</feature>
<evidence type="ECO:0000313" key="3">
    <source>
        <dbReference type="Proteomes" id="UP000324091"/>
    </source>
</evidence>
<organism evidence="2 3">
    <name type="scientific">Takifugu flavidus</name>
    <name type="common">sansaifugu</name>
    <dbReference type="NCBI Taxonomy" id="433684"/>
    <lineage>
        <taxon>Eukaryota</taxon>
        <taxon>Metazoa</taxon>
        <taxon>Chordata</taxon>
        <taxon>Craniata</taxon>
        <taxon>Vertebrata</taxon>
        <taxon>Euteleostomi</taxon>
        <taxon>Actinopterygii</taxon>
        <taxon>Neopterygii</taxon>
        <taxon>Teleostei</taxon>
        <taxon>Neoteleostei</taxon>
        <taxon>Acanthomorphata</taxon>
        <taxon>Eupercaria</taxon>
        <taxon>Tetraodontiformes</taxon>
        <taxon>Tetradontoidea</taxon>
        <taxon>Tetraodontidae</taxon>
        <taxon>Takifugu</taxon>
    </lineage>
</organism>
<evidence type="ECO:0000256" key="1">
    <source>
        <dbReference type="SAM" id="Phobius"/>
    </source>
</evidence>
<keyword evidence="1" id="KW-0812">Transmembrane</keyword>
<dbReference type="EMBL" id="RHFK02000020">
    <property type="protein sequence ID" value="TWW57550.1"/>
    <property type="molecule type" value="Genomic_DNA"/>
</dbReference>
<feature type="non-terminal residue" evidence="2">
    <location>
        <position position="1"/>
    </location>
</feature>
<evidence type="ECO:0000313" key="2">
    <source>
        <dbReference type="EMBL" id="TWW57550.1"/>
    </source>
</evidence>
<dbReference type="InterPro" id="IPR006597">
    <property type="entry name" value="Sel1-like"/>
</dbReference>